<evidence type="ECO:0000256" key="3">
    <source>
        <dbReference type="ARBA" id="ARBA00022525"/>
    </source>
</evidence>
<comment type="subcellular location">
    <subcellularLocation>
        <location evidence="1 6">Secreted</location>
    </subcellularLocation>
</comment>
<feature type="region of interest" description="Disordered" evidence="7">
    <location>
        <begin position="116"/>
        <end position="188"/>
    </location>
</feature>
<evidence type="ECO:0000313" key="9">
    <source>
        <dbReference type="EMBL" id="AHF51831.1"/>
    </source>
</evidence>
<evidence type="ECO:0000256" key="6">
    <source>
        <dbReference type="RuleBase" id="RU368111"/>
    </source>
</evidence>
<comment type="similarity">
    <text evidence="2 6">Belongs to the elicitin family.</text>
</comment>
<feature type="compositionally biased region" description="Low complexity" evidence="7">
    <location>
        <begin position="117"/>
        <end position="171"/>
    </location>
</feature>
<keyword evidence="3 6" id="KW-0964">Secreted</keyword>
<feature type="signal peptide" evidence="8">
    <location>
        <begin position="1"/>
        <end position="20"/>
    </location>
</feature>
<dbReference type="InterPro" id="IPR002200">
    <property type="entry name" value="Elicitin"/>
</dbReference>
<dbReference type="PRINTS" id="PR00948">
    <property type="entry name" value="ELICITIN"/>
</dbReference>
<comment type="function">
    <text evidence="6">Induces local and distal defense responses (incompatible hypersensitive reaction) in plants from the solanaceae and cruciferae families. Elicits leaf necrosis and causes the accumulation of pathogenesis-related proteins. Might interact with the lipidic molecules of the plasma membrane.</text>
</comment>
<keyword evidence="5 6" id="KW-1015">Disulfide bond</keyword>
<reference evidence="9" key="1">
    <citation type="journal article" date="2014" name="Appl. Environ. Microbiol.">
        <title>Transcriptome Analysis of the Entomopathogenic Oomycete Lagenidium giganteum Reveals Putative Virulence Factors.</title>
        <authorList>
            <person name="Quiroz Velasquez P.F."/>
            <person name="Abiff S.K."/>
            <person name="Fins K.C."/>
            <person name="Conway Q.B."/>
            <person name="Salazar N.C."/>
            <person name="Delgado A.P."/>
            <person name="Dawes J.K."/>
            <person name="Douma L.G."/>
            <person name="Tartar A."/>
        </authorList>
    </citation>
    <scope>NUCLEOTIDE SEQUENCE</scope>
    <source>
        <strain evidence="9">ARSEF 373</strain>
    </source>
</reference>
<evidence type="ECO:0000256" key="4">
    <source>
        <dbReference type="ARBA" id="ARBA00022978"/>
    </source>
</evidence>
<dbReference type="SMART" id="SM01187">
    <property type="entry name" value="Elicitin"/>
    <property type="match status" value="1"/>
</dbReference>
<dbReference type="Gene3D" id="1.10.239.10">
    <property type="entry name" value="Elicitin domain"/>
    <property type="match status" value="1"/>
</dbReference>
<evidence type="ECO:0000256" key="7">
    <source>
        <dbReference type="SAM" id="MobiDB-lite"/>
    </source>
</evidence>
<evidence type="ECO:0000256" key="8">
    <source>
        <dbReference type="SAM" id="SignalP"/>
    </source>
</evidence>
<dbReference type="InterPro" id="IPR036470">
    <property type="entry name" value="Elicitin_sf"/>
</dbReference>
<keyword evidence="4 6" id="KW-0928">Hypersensitive response elicitation</keyword>
<name>W0G5D7_9STRA</name>
<evidence type="ECO:0000256" key="2">
    <source>
        <dbReference type="ARBA" id="ARBA00009544"/>
    </source>
</evidence>
<accession>W0G5D7</accession>
<dbReference type="AlphaFoldDB" id="W0G5D7"/>
<protein>
    <recommendedName>
        <fullName evidence="6">Elicitin</fullName>
    </recommendedName>
</protein>
<dbReference type="SUPFAM" id="SSF48647">
    <property type="entry name" value="Fungal elicitin"/>
    <property type="match status" value="1"/>
</dbReference>
<dbReference type="GO" id="GO:0052040">
    <property type="term" value="P:symbiont-mediated perturbation of host programmed cell death"/>
    <property type="evidence" value="ECO:0007669"/>
    <property type="project" value="UniProtKB-UniRule"/>
</dbReference>
<evidence type="ECO:0000256" key="5">
    <source>
        <dbReference type="ARBA" id="ARBA00023157"/>
    </source>
</evidence>
<proteinExistence type="evidence at transcript level"/>
<evidence type="ECO:0000256" key="1">
    <source>
        <dbReference type="ARBA" id="ARBA00004613"/>
    </source>
</evidence>
<dbReference type="GO" id="GO:0005576">
    <property type="term" value="C:extracellular region"/>
    <property type="evidence" value="ECO:0007669"/>
    <property type="project" value="UniProtKB-SubCell"/>
</dbReference>
<feature type="chain" id="PRO_5004789626" description="Elicitin" evidence="8">
    <location>
        <begin position="21"/>
        <end position="188"/>
    </location>
</feature>
<organism evidence="9">
    <name type="scientific">Lagenidium giganteum</name>
    <dbReference type="NCBI Taxonomy" id="4803"/>
    <lineage>
        <taxon>Eukaryota</taxon>
        <taxon>Sar</taxon>
        <taxon>Stramenopiles</taxon>
        <taxon>Oomycota</taxon>
        <taxon>Peronosporomycetes</taxon>
        <taxon>Pythiales</taxon>
        <taxon>Pythiaceae</taxon>
    </lineage>
</organism>
<dbReference type="Pfam" id="PF00964">
    <property type="entry name" value="Elicitin"/>
    <property type="match status" value="1"/>
</dbReference>
<sequence length="188" mass="18901">MGIRSVVVLVTAAFVGSAIAADCDPATSAAAFGSLAVLLSNPDLDACATASAYDMMHATGMPSSAQNKKMCAAPECHRFIKAVGDLNPPNCDLLIPTSGAKLNIKALVDAFEPGCKSTTPAPTTDKPTTAPAPSATTDKPTAAPTPSPSTDKPTSAPTPSASSDKPTTAPTKGPYPVPAPTTTKPDYC</sequence>
<keyword evidence="8" id="KW-0732">Signal</keyword>
<dbReference type="EMBL" id="KF562858">
    <property type="protein sequence ID" value="AHF51831.1"/>
    <property type="molecule type" value="mRNA"/>
</dbReference>